<organism evidence="1 2">
    <name type="scientific">Moniliophthora roreri</name>
    <name type="common">Frosty pod rot fungus</name>
    <name type="synonym">Monilia roreri</name>
    <dbReference type="NCBI Taxonomy" id="221103"/>
    <lineage>
        <taxon>Eukaryota</taxon>
        <taxon>Fungi</taxon>
        <taxon>Dikarya</taxon>
        <taxon>Basidiomycota</taxon>
        <taxon>Agaricomycotina</taxon>
        <taxon>Agaricomycetes</taxon>
        <taxon>Agaricomycetidae</taxon>
        <taxon>Agaricales</taxon>
        <taxon>Marasmiineae</taxon>
        <taxon>Marasmiaceae</taxon>
        <taxon>Moniliophthora</taxon>
    </lineage>
</organism>
<proteinExistence type="predicted"/>
<evidence type="ECO:0000313" key="2">
    <source>
        <dbReference type="Proteomes" id="UP000054988"/>
    </source>
</evidence>
<dbReference type="EMBL" id="LATX01002030">
    <property type="protein sequence ID" value="KTB34829.1"/>
    <property type="molecule type" value="Genomic_DNA"/>
</dbReference>
<gene>
    <name evidence="1" type="ORF">WG66_12602</name>
</gene>
<dbReference type="AlphaFoldDB" id="A0A0W0FET2"/>
<reference evidence="1 2" key="1">
    <citation type="submission" date="2015-12" db="EMBL/GenBank/DDBJ databases">
        <title>Draft genome sequence of Moniliophthora roreri, the causal agent of frosty pod rot of cacao.</title>
        <authorList>
            <person name="Aime M.C."/>
            <person name="Diaz-Valderrama J.R."/>
            <person name="Kijpornyongpan T."/>
            <person name="Phillips-Mora W."/>
        </authorList>
    </citation>
    <scope>NUCLEOTIDE SEQUENCE [LARGE SCALE GENOMIC DNA]</scope>
    <source>
        <strain evidence="1 2">MCA 2952</strain>
    </source>
</reference>
<name>A0A0W0FET2_MONRR</name>
<accession>A0A0W0FET2</accession>
<comment type="caution">
    <text evidence="1">The sequence shown here is derived from an EMBL/GenBank/DDBJ whole genome shotgun (WGS) entry which is preliminary data.</text>
</comment>
<dbReference type="Proteomes" id="UP000054988">
    <property type="component" value="Unassembled WGS sequence"/>
</dbReference>
<protein>
    <submittedName>
        <fullName evidence="1">Uncharacterized protein</fullName>
    </submittedName>
</protein>
<evidence type="ECO:0000313" key="1">
    <source>
        <dbReference type="EMBL" id="KTB34829.1"/>
    </source>
</evidence>
<sequence length="420" mass="46916">MGQQLIEGTSKLLLHVLKQLVALELKEDSEEFKEMIWTSLPNTQPDHLNTAIHALNTCQLTNFSFSPKELLFGMVVNTKKTLLKEAAPILKEMDVTTHMAYIAQQQLDGYDWMVQHTIRHKNTFDKRVIWESGKEIVFEAGDLVQVYRSNMDHTFKTKKTDSKVVSPKKSGEKKCELLHARDTRGSVDGGGVQCKETEAVQEKTRGETRDRDRVRAGDNPWTGIGVHVISGHCKSSQGFVQNAQKIPLDGNILSSIKLTVELAVVSPGIINPLITTNYLNIQEIITGKHLMRYKPLTCKQSEYYALKFTHEANLMDHPYSHDASLSKGKHPKPVSAYAHNDDNDILAKDLSFIWDILSIQPESDEPAPGPSVPLSSTTNDVISAHWILHPKLVNIPIIIDIKGGKHDTESSDTGITITSE</sequence>